<feature type="domain" description="Peptidase S26" evidence="9">
    <location>
        <begin position="33"/>
        <end position="192"/>
    </location>
</feature>
<evidence type="ECO:0000256" key="1">
    <source>
        <dbReference type="ARBA" id="ARBA00000677"/>
    </source>
</evidence>
<keyword evidence="7" id="KW-0812">Transmembrane</keyword>
<dbReference type="SUPFAM" id="SSF51306">
    <property type="entry name" value="LexA/Signal peptidase"/>
    <property type="match status" value="1"/>
</dbReference>
<evidence type="ECO:0000256" key="3">
    <source>
        <dbReference type="ARBA" id="ARBA00009370"/>
    </source>
</evidence>
<comment type="caution">
    <text evidence="10">The sequence shown here is derived from an EMBL/GenBank/DDBJ whole genome shotgun (WGS) entry which is preliminary data.</text>
</comment>
<dbReference type="Proteomes" id="UP001589619">
    <property type="component" value="Unassembled WGS sequence"/>
</dbReference>
<dbReference type="PANTHER" id="PTHR43390:SF1">
    <property type="entry name" value="CHLOROPLAST PROCESSING PEPTIDASE"/>
    <property type="match status" value="1"/>
</dbReference>
<dbReference type="PRINTS" id="PR00727">
    <property type="entry name" value="LEADERPTASE"/>
</dbReference>
<organism evidence="10 11">
    <name type="scientific">Paenibacillus hodogayensis</name>
    <dbReference type="NCBI Taxonomy" id="279208"/>
    <lineage>
        <taxon>Bacteria</taxon>
        <taxon>Bacillati</taxon>
        <taxon>Bacillota</taxon>
        <taxon>Bacilli</taxon>
        <taxon>Bacillales</taxon>
        <taxon>Paenibacillaceae</taxon>
        <taxon>Paenibacillus</taxon>
    </lineage>
</organism>
<feature type="transmembrane region" description="Helical" evidence="7">
    <location>
        <begin position="39"/>
        <end position="59"/>
    </location>
</feature>
<dbReference type="PROSITE" id="PS00501">
    <property type="entry name" value="SPASE_I_1"/>
    <property type="match status" value="1"/>
</dbReference>
<dbReference type="Gene3D" id="2.10.109.10">
    <property type="entry name" value="Umud Fragment, subunit A"/>
    <property type="match status" value="1"/>
</dbReference>
<sequence>MDAYESQDGRDAVQQTVAATGQAPERSLAAELWDWTKSIAVALVIVILLNMFVFNLSTVKGHSMEPTLREKEWLFVNKFAFLIGHPDRGDVVILKDPDMQSVDRQYLVKRVVAIPGDKVEIRGGKLYVNGETVTETYTDIKIEDGDRAQVIVEEGKYFVMGDNRHQGASKDSRIFGTVSEKAIQGRADFILWPIHQVGGL</sequence>
<keyword evidence="7" id="KW-0472">Membrane</keyword>
<comment type="similarity">
    <text evidence="3 8">Belongs to the peptidase S26 family.</text>
</comment>
<dbReference type="GO" id="GO:0009003">
    <property type="term" value="F:signal peptidase activity"/>
    <property type="evidence" value="ECO:0007669"/>
    <property type="project" value="UniProtKB-EC"/>
</dbReference>
<comment type="catalytic activity">
    <reaction evidence="1 7">
        <text>Cleavage of hydrophobic, N-terminal signal or leader sequences from secreted and periplasmic proteins.</text>
        <dbReference type="EC" id="3.4.21.89"/>
    </reaction>
</comment>
<evidence type="ECO:0000256" key="4">
    <source>
        <dbReference type="ARBA" id="ARBA00013208"/>
    </source>
</evidence>
<accession>A0ABV5W6W7</accession>
<dbReference type="PANTHER" id="PTHR43390">
    <property type="entry name" value="SIGNAL PEPTIDASE I"/>
    <property type="match status" value="1"/>
</dbReference>
<keyword evidence="11" id="KW-1185">Reference proteome</keyword>
<dbReference type="CDD" id="cd06530">
    <property type="entry name" value="S26_SPase_I"/>
    <property type="match status" value="1"/>
</dbReference>
<comment type="subcellular location">
    <subcellularLocation>
        <location evidence="2">Cell membrane</location>
        <topology evidence="2">Single-pass type II membrane protein</topology>
    </subcellularLocation>
    <subcellularLocation>
        <location evidence="8">Membrane</location>
        <topology evidence="8">Single-pass type II membrane protein</topology>
    </subcellularLocation>
</comment>
<proteinExistence type="inferred from homology"/>
<protein>
    <recommendedName>
        <fullName evidence="4 7">Signal peptidase I</fullName>
        <ecNumber evidence="4 7">3.4.21.89</ecNumber>
    </recommendedName>
</protein>
<keyword evidence="7" id="KW-1133">Transmembrane helix</keyword>
<reference evidence="10 11" key="1">
    <citation type="submission" date="2024-09" db="EMBL/GenBank/DDBJ databases">
        <authorList>
            <person name="Sun Q."/>
            <person name="Mori K."/>
        </authorList>
    </citation>
    <scope>NUCLEOTIDE SEQUENCE [LARGE SCALE GENOMIC DNA]</scope>
    <source>
        <strain evidence="10 11">JCM 12520</strain>
    </source>
</reference>
<dbReference type="InterPro" id="IPR019756">
    <property type="entry name" value="Pept_S26A_signal_pept_1_Ser-AS"/>
</dbReference>
<name>A0ABV5W6W7_9BACL</name>
<dbReference type="EC" id="3.4.21.89" evidence="4 7"/>
<dbReference type="InterPro" id="IPR000223">
    <property type="entry name" value="Pept_S26A_signal_pept_1"/>
</dbReference>
<dbReference type="PROSITE" id="PS00760">
    <property type="entry name" value="SPASE_I_2"/>
    <property type="match status" value="1"/>
</dbReference>
<evidence type="ECO:0000256" key="6">
    <source>
        <dbReference type="ARBA" id="ARBA00022801"/>
    </source>
</evidence>
<keyword evidence="5 7" id="KW-0645">Protease</keyword>
<evidence type="ECO:0000259" key="9">
    <source>
        <dbReference type="Pfam" id="PF10502"/>
    </source>
</evidence>
<evidence type="ECO:0000256" key="8">
    <source>
        <dbReference type="RuleBase" id="RU362042"/>
    </source>
</evidence>
<dbReference type="EMBL" id="JBHMAG010000020">
    <property type="protein sequence ID" value="MFB9756053.1"/>
    <property type="molecule type" value="Genomic_DNA"/>
</dbReference>
<evidence type="ECO:0000256" key="5">
    <source>
        <dbReference type="ARBA" id="ARBA00022670"/>
    </source>
</evidence>
<dbReference type="InterPro" id="IPR036286">
    <property type="entry name" value="LexA/Signal_pep-like_sf"/>
</dbReference>
<dbReference type="InterPro" id="IPR019757">
    <property type="entry name" value="Pept_S26A_signal_pept_1_Lys-AS"/>
</dbReference>
<dbReference type="InterPro" id="IPR019533">
    <property type="entry name" value="Peptidase_S26"/>
</dbReference>
<gene>
    <name evidence="10" type="primary">lepB</name>
    <name evidence="10" type="ORF">ACFFNY_31135</name>
</gene>
<keyword evidence="6 7" id="KW-0378">Hydrolase</keyword>
<dbReference type="RefSeq" id="WP_344913365.1">
    <property type="nucleotide sequence ID" value="NZ_BAAAYO010000012.1"/>
</dbReference>
<dbReference type="NCBIfam" id="TIGR02227">
    <property type="entry name" value="sigpep_I_bact"/>
    <property type="match status" value="1"/>
</dbReference>
<dbReference type="Pfam" id="PF10502">
    <property type="entry name" value="Peptidase_S26"/>
    <property type="match status" value="1"/>
</dbReference>
<evidence type="ECO:0000313" key="11">
    <source>
        <dbReference type="Proteomes" id="UP001589619"/>
    </source>
</evidence>
<evidence type="ECO:0000256" key="2">
    <source>
        <dbReference type="ARBA" id="ARBA00004401"/>
    </source>
</evidence>
<evidence type="ECO:0000313" key="10">
    <source>
        <dbReference type="EMBL" id="MFB9756053.1"/>
    </source>
</evidence>
<evidence type="ECO:0000256" key="7">
    <source>
        <dbReference type="RuleBase" id="RU003993"/>
    </source>
</evidence>